<organism evidence="1 2">
    <name type="scientific">Spirosoma sordidisoli</name>
    <dbReference type="NCBI Taxonomy" id="2502893"/>
    <lineage>
        <taxon>Bacteria</taxon>
        <taxon>Pseudomonadati</taxon>
        <taxon>Bacteroidota</taxon>
        <taxon>Cytophagia</taxon>
        <taxon>Cytophagales</taxon>
        <taxon>Cytophagaceae</taxon>
        <taxon>Spirosoma</taxon>
    </lineage>
</organism>
<proteinExistence type="predicted"/>
<reference evidence="1 2" key="1">
    <citation type="submission" date="2019-01" db="EMBL/GenBank/DDBJ databases">
        <title>Spirosoma flava sp. nov., a propanil-degrading bacterium isolated from herbicide-contaminated soil.</title>
        <authorList>
            <person name="Zhang L."/>
            <person name="Jiang J.-D."/>
        </authorList>
    </citation>
    <scope>NUCLEOTIDE SEQUENCE [LARGE SCALE GENOMIC DNA]</scope>
    <source>
        <strain evidence="1 2">TY50</strain>
    </source>
</reference>
<evidence type="ECO:0000313" key="1">
    <source>
        <dbReference type="EMBL" id="RYC66577.1"/>
    </source>
</evidence>
<dbReference type="AlphaFoldDB" id="A0A4Q2UC57"/>
<dbReference type="Proteomes" id="UP000290407">
    <property type="component" value="Unassembled WGS sequence"/>
</dbReference>
<name>A0A4Q2UC57_9BACT</name>
<sequence length="275" mass="32479">MEEQPSHTKRKHYDPQTYARLLADLTQLMEEVPKLRPDRDAWDIEGDWAATGTIYFVDAVHQPLFETIRSFDCRTIKLVNMDRPAVRITFYRKHRYWLLKDKDLPIDQKVEQIQAYINDLTVKAQILESKLDKMIPQKQAEAKGQIGVYWEQVNTWRAILASPGQYEIAISNYSRQHFYVTVNYKYRLPSGDFANEQEHLLNTQRDRLGNITQVRYNILFIDPIEILRDHPYQNREIESYLNNFPIKSETGRQTIYARSRPETDAFKSFSSTGII</sequence>
<protein>
    <submittedName>
        <fullName evidence="1">Uncharacterized protein</fullName>
    </submittedName>
</protein>
<dbReference type="EMBL" id="SBLB01000013">
    <property type="protein sequence ID" value="RYC66577.1"/>
    <property type="molecule type" value="Genomic_DNA"/>
</dbReference>
<keyword evidence="2" id="KW-1185">Reference proteome</keyword>
<evidence type="ECO:0000313" key="2">
    <source>
        <dbReference type="Proteomes" id="UP000290407"/>
    </source>
</evidence>
<comment type="caution">
    <text evidence="1">The sequence shown here is derived from an EMBL/GenBank/DDBJ whole genome shotgun (WGS) entry which is preliminary data.</text>
</comment>
<dbReference type="RefSeq" id="WP_129606372.1">
    <property type="nucleotide sequence ID" value="NZ_SBLB01000013.1"/>
</dbReference>
<gene>
    <name evidence="1" type="ORF">EQG79_28700</name>
</gene>
<accession>A0A4Q2UC57</accession>